<dbReference type="SUPFAM" id="SSF57850">
    <property type="entry name" value="RING/U-box"/>
    <property type="match status" value="1"/>
</dbReference>
<dbReference type="InterPro" id="IPR044600">
    <property type="entry name" value="ATL1/ATL16-like"/>
</dbReference>
<accession>S8C6L8</accession>
<keyword evidence="11" id="KW-1133">Transmembrane helix</keyword>
<dbReference type="Pfam" id="PF13639">
    <property type="entry name" value="zf-RING_2"/>
    <property type="match status" value="1"/>
</dbReference>
<dbReference type="PROSITE" id="PS50089">
    <property type="entry name" value="ZF_RING_2"/>
    <property type="match status" value="1"/>
</dbReference>
<comment type="caution">
    <text evidence="16">The sequence shown here is derived from an EMBL/GenBank/DDBJ whole genome shotgun (WGS) entry which is preliminary data.</text>
</comment>
<keyword evidence="8 14" id="KW-0863">Zinc-finger</keyword>
<evidence type="ECO:0000256" key="14">
    <source>
        <dbReference type="PROSITE-ProRule" id="PRU00175"/>
    </source>
</evidence>
<proteinExistence type="inferred from homology"/>
<evidence type="ECO:0000256" key="7">
    <source>
        <dbReference type="ARBA" id="ARBA00022723"/>
    </source>
</evidence>
<dbReference type="GO" id="GO:0016020">
    <property type="term" value="C:membrane"/>
    <property type="evidence" value="ECO:0007669"/>
    <property type="project" value="UniProtKB-SubCell"/>
</dbReference>
<dbReference type="Proteomes" id="UP000015453">
    <property type="component" value="Unassembled WGS sequence"/>
</dbReference>
<evidence type="ECO:0000256" key="12">
    <source>
        <dbReference type="ARBA" id="ARBA00023136"/>
    </source>
</evidence>
<keyword evidence="6" id="KW-0812">Transmembrane</keyword>
<dbReference type="Gene3D" id="3.30.40.10">
    <property type="entry name" value="Zinc/RING finger domain, C3HC4 (zinc finger)"/>
    <property type="match status" value="1"/>
</dbReference>
<evidence type="ECO:0000256" key="3">
    <source>
        <dbReference type="ARBA" id="ARBA00004906"/>
    </source>
</evidence>
<dbReference type="EMBL" id="AUSU01006172">
    <property type="protein sequence ID" value="EPS62399.1"/>
    <property type="molecule type" value="Genomic_DNA"/>
</dbReference>
<sequence length="150" mass="16009">NGRIMVCSVAILCAACTVLILLHIHARRCGNSIAARRHILRRDRITTATAAAATTGGAVDGGLGVLAIGSLPIFIYSSKNADSRPLECAVCLSDFDDGDVGRLLPECRHSFHVDCIDMWFKSHSDCPICRAPVKAADVPDEVIVSVHRTG</sequence>
<comment type="pathway">
    <text evidence="3">Protein modification; protein ubiquitination.</text>
</comment>
<evidence type="ECO:0000256" key="6">
    <source>
        <dbReference type="ARBA" id="ARBA00022692"/>
    </source>
</evidence>
<dbReference type="EC" id="2.3.2.27" evidence="4"/>
<evidence type="ECO:0000256" key="9">
    <source>
        <dbReference type="ARBA" id="ARBA00022786"/>
    </source>
</evidence>
<dbReference type="InterPro" id="IPR013083">
    <property type="entry name" value="Znf_RING/FYVE/PHD"/>
</dbReference>
<dbReference type="FunFam" id="3.30.40.10:FF:000187">
    <property type="entry name" value="E3 ubiquitin-protein ligase ATL6"/>
    <property type="match status" value="1"/>
</dbReference>
<keyword evidence="12" id="KW-0472">Membrane</keyword>
<keyword evidence="10" id="KW-0862">Zinc</keyword>
<keyword evidence="17" id="KW-1185">Reference proteome</keyword>
<dbReference type="OrthoDB" id="909323at2759"/>
<dbReference type="CDD" id="cd16461">
    <property type="entry name" value="RING-H2_EL5-like"/>
    <property type="match status" value="1"/>
</dbReference>
<comment type="similarity">
    <text evidence="13">Belongs to the RING-type zinc finger family. ATL subfamily.</text>
</comment>
<dbReference type="PANTHER" id="PTHR46913:SF1">
    <property type="entry name" value="RING-H2 FINGER PROTEIN ATL16"/>
    <property type="match status" value="1"/>
</dbReference>
<evidence type="ECO:0000259" key="15">
    <source>
        <dbReference type="PROSITE" id="PS50089"/>
    </source>
</evidence>
<evidence type="ECO:0000256" key="1">
    <source>
        <dbReference type="ARBA" id="ARBA00000900"/>
    </source>
</evidence>
<keyword evidence="5" id="KW-0808">Transferase</keyword>
<evidence type="ECO:0000256" key="11">
    <source>
        <dbReference type="ARBA" id="ARBA00022989"/>
    </source>
</evidence>
<evidence type="ECO:0000256" key="5">
    <source>
        <dbReference type="ARBA" id="ARBA00022679"/>
    </source>
</evidence>
<evidence type="ECO:0000256" key="10">
    <source>
        <dbReference type="ARBA" id="ARBA00022833"/>
    </source>
</evidence>
<dbReference type="GO" id="GO:0008270">
    <property type="term" value="F:zinc ion binding"/>
    <property type="evidence" value="ECO:0007669"/>
    <property type="project" value="UniProtKB-KW"/>
</dbReference>
<comment type="subcellular location">
    <subcellularLocation>
        <location evidence="2">Membrane</location>
        <topology evidence="2">Single-pass membrane protein</topology>
    </subcellularLocation>
</comment>
<name>S8C6L8_9LAMI</name>
<organism evidence="16 17">
    <name type="scientific">Genlisea aurea</name>
    <dbReference type="NCBI Taxonomy" id="192259"/>
    <lineage>
        <taxon>Eukaryota</taxon>
        <taxon>Viridiplantae</taxon>
        <taxon>Streptophyta</taxon>
        <taxon>Embryophyta</taxon>
        <taxon>Tracheophyta</taxon>
        <taxon>Spermatophyta</taxon>
        <taxon>Magnoliopsida</taxon>
        <taxon>eudicotyledons</taxon>
        <taxon>Gunneridae</taxon>
        <taxon>Pentapetalae</taxon>
        <taxon>asterids</taxon>
        <taxon>lamiids</taxon>
        <taxon>Lamiales</taxon>
        <taxon>Lentibulariaceae</taxon>
        <taxon>Genlisea</taxon>
    </lineage>
</organism>
<dbReference type="PANTHER" id="PTHR46913">
    <property type="entry name" value="RING-H2 FINGER PROTEIN ATL16"/>
    <property type="match status" value="1"/>
</dbReference>
<evidence type="ECO:0000256" key="4">
    <source>
        <dbReference type="ARBA" id="ARBA00012483"/>
    </source>
</evidence>
<dbReference type="SMART" id="SM00184">
    <property type="entry name" value="RING"/>
    <property type="match status" value="1"/>
</dbReference>
<gene>
    <name evidence="16" type="ORF">M569_12396</name>
</gene>
<comment type="catalytic activity">
    <reaction evidence="1">
        <text>S-ubiquitinyl-[E2 ubiquitin-conjugating enzyme]-L-cysteine + [acceptor protein]-L-lysine = [E2 ubiquitin-conjugating enzyme]-L-cysteine + N(6)-ubiquitinyl-[acceptor protein]-L-lysine.</text>
        <dbReference type="EC" id="2.3.2.27"/>
    </reaction>
</comment>
<dbReference type="GO" id="GO:0061630">
    <property type="term" value="F:ubiquitin protein ligase activity"/>
    <property type="evidence" value="ECO:0007669"/>
    <property type="project" value="UniProtKB-EC"/>
</dbReference>
<dbReference type="InterPro" id="IPR001841">
    <property type="entry name" value="Znf_RING"/>
</dbReference>
<evidence type="ECO:0000313" key="16">
    <source>
        <dbReference type="EMBL" id="EPS62399.1"/>
    </source>
</evidence>
<evidence type="ECO:0000256" key="2">
    <source>
        <dbReference type="ARBA" id="ARBA00004167"/>
    </source>
</evidence>
<dbReference type="GO" id="GO:0016567">
    <property type="term" value="P:protein ubiquitination"/>
    <property type="evidence" value="ECO:0007669"/>
    <property type="project" value="InterPro"/>
</dbReference>
<protein>
    <recommendedName>
        <fullName evidence="4">RING-type E3 ubiquitin transferase</fullName>
        <ecNumber evidence="4">2.3.2.27</ecNumber>
    </recommendedName>
</protein>
<keyword evidence="9" id="KW-0833">Ubl conjugation pathway</keyword>
<dbReference type="AlphaFoldDB" id="S8C6L8"/>
<feature type="non-terminal residue" evidence="16">
    <location>
        <position position="1"/>
    </location>
</feature>
<evidence type="ECO:0000256" key="8">
    <source>
        <dbReference type="ARBA" id="ARBA00022771"/>
    </source>
</evidence>
<evidence type="ECO:0000256" key="13">
    <source>
        <dbReference type="ARBA" id="ARBA00024209"/>
    </source>
</evidence>
<keyword evidence="7" id="KW-0479">Metal-binding</keyword>
<reference evidence="16 17" key="1">
    <citation type="journal article" date="2013" name="BMC Genomics">
        <title>The miniature genome of a carnivorous plant Genlisea aurea contains a low number of genes and short non-coding sequences.</title>
        <authorList>
            <person name="Leushkin E.V."/>
            <person name="Sutormin R.A."/>
            <person name="Nabieva E.R."/>
            <person name="Penin A.A."/>
            <person name="Kondrashov A.S."/>
            <person name="Logacheva M.D."/>
        </authorList>
    </citation>
    <scope>NUCLEOTIDE SEQUENCE [LARGE SCALE GENOMIC DNA]</scope>
</reference>
<feature type="domain" description="RING-type" evidence="15">
    <location>
        <begin position="88"/>
        <end position="130"/>
    </location>
</feature>
<feature type="non-terminal residue" evidence="16">
    <location>
        <position position="150"/>
    </location>
</feature>
<evidence type="ECO:0000313" key="17">
    <source>
        <dbReference type="Proteomes" id="UP000015453"/>
    </source>
</evidence>